<comment type="caution">
    <text evidence="1">The sequence shown here is derived from an EMBL/GenBank/DDBJ whole genome shotgun (WGS) entry which is preliminary data.</text>
</comment>
<proteinExistence type="predicted"/>
<sequence>MEGIRDFQNDDDHRPMLDLQIRDEDRDAYSDTLSSELADDHTEDINISSLGAIITVSSLALSKLSQQILVIENRAVILSGNSSAIAPRSEFYGVNHTETEPAGERVADVTMMATLQNYFIGADQQSVPANCPSGNCKWPIIPSLGICGTCTNVTNRVVRNASGDQYDDGKEHPHNVSLSPVALLQVAKKLKGYLEYEVTPASPPKILEFLAIGVRKIENWLSHEPEFRPLRANICSLSFCVRATEVIDGKELLAIKDIWYNISSKTYFAQAPQEFDVEEEIAFGYAKENMEALVRALDPILNGIVVSVNDSLEIDKDFVEQIWSINITDKMDSWIKGLANSMTNAIIKEASPPNRTRYHGTVITEESFNRVRWL</sequence>
<dbReference type="PANTHER" id="PTHR35394">
    <property type="entry name" value="DUF3176 DOMAIN-CONTAINING PROTEIN"/>
    <property type="match status" value="1"/>
</dbReference>
<dbReference type="PANTHER" id="PTHR35394:SF5">
    <property type="entry name" value="DUF3176 DOMAIN-CONTAINING PROTEIN"/>
    <property type="match status" value="1"/>
</dbReference>
<organism evidence="1 2">
    <name type="scientific">Patellaria atrata CBS 101060</name>
    <dbReference type="NCBI Taxonomy" id="1346257"/>
    <lineage>
        <taxon>Eukaryota</taxon>
        <taxon>Fungi</taxon>
        <taxon>Dikarya</taxon>
        <taxon>Ascomycota</taxon>
        <taxon>Pezizomycotina</taxon>
        <taxon>Dothideomycetes</taxon>
        <taxon>Dothideomycetes incertae sedis</taxon>
        <taxon>Patellariales</taxon>
        <taxon>Patellariaceae</taxon>
        <taxon>Patellaria</taxon>
    </lineage>
</organism>
<dbReference type="Proteomes" id="UP000799429">
    <property type="component" value="Unassembled WGS sequence"/>
</dbReference>
<evidence type="ECO:0000313" key="2">
    <source>
        <dbReference type="Proteomes" id="UP000799429"/>
    </source>
</evidence>
<name>A0A9P4SGW8_9PEZI</name>
<dbReference type="OrthoDB" id="5242705at2759"/>
<protein>
    <submittedName>
        <fullName evidence="1">Uncharacterized protein</fullName>
    </submittedName>
</protein>
<evidence type="ECO:0000313" key="1">
    <source>
        <dbReference type="EMBL" id="KAF2842104.1"/>
    </source>
</evidence>
<keyword evidence="2" id="KW-1185">Reference proteome</keyword>
<gene>
    <name evidence="1" type="ORF">M501DRAFT_1054837</name>
</gene>
<reference evidence="1" key="1">
    <citation type="journal article" date="2020" name="Stud. Mycol.">
        <title>101 Dothideomycetes genomes: a test case for predicting lifestyles and emergence of pathogens.</title>
        <authorList>
            <person name="Haridas S."/>
            <person name="Albert R."/>
            <person name="Binder M."/>
            <person name="Bloem J."/>
            <person name="Labutti K."/>
            <person name="Salamov A."/>
            <person name="Andreopoulos B."/>
            <person name="Baker S."/>
            <person name="Barry K."/>
            <person name="Bills G."/>
            <person name="Bluhm B."/>
            <person name="Cannon C."/>
            <person name="Castanera R."/>
            <person name="Culley D."/>
            <person name="Daum C."/>
            <person name="Ezra D."/>
            <person name="Gonzalez J."/>
            <person name="Henrissat B."/>
            <person name="Kuo A."/>
            <person name="Liang C."/>
            <person name="Lipzen A."/>
            <person name="Lutzoni F."/>
            <person name="Magnuson J."/>
            <person name="Mondo S."/>
            <person name="Nolan M."/>
            <person name="Ohm R."/>
            <person name="Pangilinan J."/>
            <person name="Park H.-J."/>
            <person name="Ramirez L."/>
            <person name="Alfaro M."/>
            <person name="Sun H."/>
            <person name="Tritt A."/>
            <person name="Yoshinaga Y."/>
            <person name="Zwiers L.-H."/>
            <person name="Turgeon B."/>
            <person name="Goodwin S."/>
            <person name="Spatafora J."/>
            <person name="Crous P."/>
            <person name="Grigoriev I."/>
        </authorList>
    </citation>
    <scope>NUCLEOTIDE SEQUENCE</scope>
    <source>
        <strain evidence="1">CBS 101060</strain>
    </source>
</reference>
<accession>A0A9P4SGW8</accession>
<dbReference type="EMBL" id="MU006090">
    <property type="protein sequence ID" value="KAF2842104.1"/>
    <property type="molecule type" value="Genomic_DNA"/>
</dbReference>
<dbReference type="AlphaFoldDB" id="A0A9P4SGW8"/>